<evidence type="ECO:0000313" key="16">
    <source>
        <dbReference type="Proteomes" id="UP000679284"/>
    </source>
</evidence>
<dbReference type="KEGG" id="fap:GR316_03380"/>
<evidence type="ECO:0000256" key="7">
    <source>
        <dbReference type="ARBA" id="ARBA00023172"/>
    </source>
</evidence>
<keyword evidence="5 10" id="KW-0067">ATP-binding</keyword>
<dbReference type="SUPFAM" id="SSF52540">
    <property type="entry name" value="P-loop containing nucleoside triphosphate hydrolases"/>
    <property type="match status" value="1"/>
</dbReference>
<organism evidence="15 16">
    <name type="scientific">Falsirhodobacter algicola</name>
    <dbReference type="NCBI Taxonomy" id="2692330"/>
    <lineage>
        <taxon>Bacteria</taxon>
        <taxon>Pseudomonadati</taxon>
        <taxon>Pseudomonadota</taxon>
        <taxon>Alphaproteobacteria</taxon>
        <taxon>Rhodobacterales</taxon>
        <taxon>Paracoccaceae</taxon>
        <taxon>Falsirhodobacter</taxon>
    </lineage>
</organism>
<dbReference type="PROSITE" id="PS50163">
    <property type="entry name" value="RECA_3"/>
    <property type="match status" value="1"/>
</dbReference>
<keyword evidence="16" id="KW-1185">Reference proteome</keyword>
<dbReference type="InterPro" id="IPR003593">
    <property type="entry name" value="AAA+_ATPase"/>
</dbReference>
<evidence type="ECO:0000256" key="5">
    <source>
        <dbReference type="ARBA" id="ARBA00022840"/>
    </source>
</evidence>
<dbReference type="Pfam" id="PF00154">
    <property type="entry name" value="RecA_N"/>
    <property type="match status" value="1"/>
</dbReference>
<dbReference type="PROSITE" id="PS00321">
    <property type="entry name" value="RECA_1"/>
    <property type="match status" value="1"/>
</dbReference>
<evidence type="ECO:0000256" key="2">
    <source>
        <dbReference type="ARBA" id="ARBA00015553"/>
    </source>
</evidence>
<dbReference type="CDD" id="cd00983">
    <property type="entry name" value="RecA"/>
    <property type="match status" value="1"/>
</dbReference>
<protein>
    <recommendedName>
        <fullName evidence="2 10">Protein RecA</fullName>
    </recommendedName>
    <alternativeName>
        <fullName evidence="10 11">Recombinase A</fullName>
    </alternativeName>
</protein>
<evidence type="ECO:0000256" key="12">
    <source>
        <dbReference type="RuleBase" id="RU004527"/>
    </source>
</evidence>
<dbReference type="GO" id="GO:0006310">
    <property type="term" value="P:DNA recombination"/>
    <property type="evidence" value="ECO:0007669"/>
    <property type="project" value="UniProtKB-UniRule"/>
</dbReference>
<evidence type="ECO:0000256" key="6">
    <source>
        <dbReference type="ARBA" id="ARBA00023125"/>
    </source>
</evidence>
<dbReference type="PRINTS" id="PR00142">
    <property type="entry name" value="RECA"/>
</dbReference>
<comment type="subcellular location">
    <subcellularLocation>
        <location evidence="10">Cytoplasm</location>
    </subcellularLocation>
</comment>
<evidence type="ECO:0000256" key="11">
    <source>
        <dbReference type="RuleBase" id="RU000526"/>
    </source>
</evidence>
<dbReference type="PANTHER" id="PTHR45900:SF1">
    <property type="entry name" value="MITOCHONDRIAL DNA REPAIR PROTEIN RECA HOMOLOG-RELATED"/>
    <property type="match status" value="1"/>
</dbReference>
<dbReference type="InterPro" id="IPR020587">
    <property type="entry name" value="RecA_monomer-monomer_interface"/>
</dbReference>
<dbReference type="GO" id="GO:0140664">
    <property type="term" value="F:ATP-dependent DNA damage sensor activity"/>
    <property type="evidence" value="ECO:0007669"/>
    <property type="project" value="InterPro"/>
</dbReference>
<evidence type="ECO:0000256" key="4">
    <source>
        <dbReference type="ARBA" id="ARBA00022763"/>
    </source>
</evidence>
<dbReference type="HAMAP" id="MF_00268">
    <property type="entry name" value="RecA"/>
    <property type="match status" value="1"/>
</dbReference>
<dbReference type="EMBL" id="CP047289">
    <property type="protein sequence ID" value="QUS35395.1"/>
    <property type="molecule type" value="Genomic_DNA"/>
</dbReference>
<keyword evidence="6 10" id="KW-0238">DNA-binding</keyword>
<evidence type="ECO:0000256" key="10">
    <source>
        <dbReference type="HAMAP-Rule" id="MF_00268"/>
    </source>
</evidence>
<dbReference type="NCBIfam" id="TIGR02012">
    <property type="entry name" value="tigrfam_recA"/>
    <property type="match status" value="1"/>
</dbReference>
<dbReference type="PANTHER" id="PTHR45900">
    <property type="entry name" value="RECA"/>
    <property type="match status" value="1"/>
</dbReference>
<dbReference type="GO" id="GO:0003684">
    <property type="term" value="F:damaged DNA binding"/>
    <property type="evidence" value="ECO:0007669"/>
    <property type="project" value="UniProtKB-UniRule"/>
</dbReference>
<dbReference type="GO" id="GO:0006281">
    <property type="term" value="P:DNA repair"/>
    <property type="evidence" value="ECO:0007669"/>
    <property type="project" value="UniProtKB-UniRule"/>
</dbReference>
<evidence type="ECO:0000256" key="1">
    <source>
        <dbReference type="ARBA" id="ARBA00009391"/>
    </source>
</evidence>
<dbReference type="InterPro" id="IPR013765">
    <property type="entry name" value="DNA_recomb/repair_RecA"/>
</dbReference>
<dbReference type="Pfam" id="PF21096">
    <property type="entry name" value="RecA_C"/>
    <property type="match status" value="1"/>
</dbReference>
<dbReference type="GO" id="GO:0009432">
    <property type="term" value="P:SOS response"/>
    <property type="evidence" value="ECO:0007669"/>
    <property type="project" value="UniProtKB-UniRule"/>
</dbReference>
<dbReference type="InterPro" id="IPR020588">
    <property type="entry name" value="RecA_ATP-bd"/>
</dbReference>
<dbReference type="SMART" id="SM00382">
    <property type="entry name" value="AAA"/>
    <property type="match status" value="1"/>
</dbReference>
<dbReference type="Proteomes" id="UP000679284">
    <property type="component" value="Chromosome"/>
</dbReference>
<reference evidence="15" key="1">
    <citation type="submission" date="2020-01" db="EMBL/GenBank/DDBJ databases">
        <authorList>
            <person name="Yang Y."/>
            <person name="Kwon Y.M."/>
        </authorList>
    </citation>
    <scope>NUCLEOTIDE SEQUENCE</scope>
    <source>
        <strain evidence="15">PG104</strain>
    </source>
</reference>
<evidence type="ECO:0000259" key="14">
    <source>
        <dbReference type="PROSITE" id="PS50163"/>
    </source>
</evidence>
<evidence type="ECO:0000313" key="15">
    <source>
        <dbReference type="EMBL" id="QUS35395.1"/>
    </source>
</evidence>
<dbReference type="InterPro" id="IPR027417">
    <property type="entry name" value="P-loop_NTPase"/>
</dbReference>
<dbReference type="SUPFAM" id="SSF54752">
    <property type="entry name" value="RecA protein, C-terminal domain"/>
    <property type="match status" value="1"/>
</dbReference>
<keyword evidence="8 10" id="KW-0234">DNA repair</keyword>
<feature type="domain" description="RecA family profile 1" evidence="13">
    <location>
        <begin position="48"/>
        <end position="207"/>
    </location>
</feature>
<dbReference type="GO" id="GO:0005829">
    <property type="term" value="C:cytosol"/>
    <property type="evidence" value="ECO:0007669"/>
    <property type="project" value="TreeGrafter"/>
</dbReference>
<accession>A0A8J8SK11</accession>
<dbReference type="InterPro" id="IPR020584">
    <property type="entry name" value="DNA_recomb/repair_RecA_CS"/>
</dbReference>
<dbReference type="FunFam" id="3.40.50.300:FF:000087">
    <property type="entry name" value="Recombinase RecA"/>
    <property type="match status" value="1"/>
</dbReference>
<dbReference type="InterPro" id="IPR049261">
    <property type="entry name" value="RecA-like_C"/>
</dbReference>
<feature type="domain" description="RecA family profile 2" evidence="14">
    <location>
        <begin position="212"/>
        <end position="285"/>
    </location>
</feature>
<evidence type="ECO:0000256" key="9">
    <source>
        <dbReference type="ARBA" id="ARBA00023236"/>
    </source>
</evidence>
<name>A0A8J8SK11_9RHOB</name>
<dbReference type="Gene3D" id="3.40.50.300">
    <property type="entry name" value="P-loop containing nucleotide triphosphate hydrolases"/>
    <property type="match status" value="1"/>
</dbReference>
<dbReference type="InterPro" id="IPR023400">
    <property type="entry name" value="RecA_C_sf"/>
</dbReference>
<keyword evidence="7 10" id="KW-0233">DNA recombination</keyword>
<dbReference type="GO" id="GO:0005524">
    <property type="term" value="F:ATP binding"/>
    <property type="evidence" value="ECO:0007669"/>
    <property type="project" value="UniProtKB-UniRule"/>
</dbReference>
<dbReference type="InterPro" id="IPR049428">
    <property type="entry name" value="RecA-like_N"/>
</dbReference>
<dbReference type="AlphaFoldDB" id="A0A8J8SK11"/>
<evidence type="ECO:0000256" key="3">
    <source>
        <dbReference type="ARBA" id="ARBA00022741"/>
    </source>
</evidence>
<comment type="function">
    <text evidence="10">Can catalyze the hydrolysis of ATP in the presence of single-stranded DNA, the ATP-dependent uptake of single-stranded DNA by duplex DNA, and the ATP-dependent hybridization of homologous single-stranded DNAs. It interacts with LexA causing its activation and leading to its autocatalytic cleavage.</text>
</comment>
<dbReference type="GO" id="GO:0003697">
    <property type="term" value="F:single-stranded DNA binding"/>
    <property type="evidence" value="ECO:0007669"/>
    <property type="project" value="UniProtKB-UniRule"/>
</dbReference>
<keyword evidence="10" id="KW-0963">Cytoplasm</keyword>
<dbReference type="PROSITE" id="PS50162">
    <property type="entry name" value="RECA_2"/>
    <property type="match status" value="1"/>
</dbReference>
<proteinExistence type="inferred from homology"/>
<feature type="binding site" evidence="10">
    <location>
        <begin position="78"/>
        <end position="85"/>
    </location>
    <ligand>
        <name>ATP</name>
        <dbReference type="ChEBI" id="CHEBI:30616"/>
    </ligand>
</feature>
<keyword evidence="4 10" id="KW-0227">DNA damage</keyword>
<sequence>MATANLFDLDGKRDMDKAKALESALAQIERQFGKGSIMKLGQDNAVLDVEATSTGSLGLDIALGIGGLPKGRIVEIYGPESSGKTTLTLHVVAEEQKKGGVCAFVDAEHALDPAYAKKLGVNLDELLISQPDTGEQALEIVDTLVRSGAVNLIVVDSVAALTPKSEIEGDMGDMQMGSQARLMSQAMRKLTASIGRSNCMVIFINQIRMKIGVMFGSPETTTGGNALKFYASVRLDIRRTGSIKDRDEVIGNSTRVKVVKNKVAPPFKEVEFDIMYGEGISKLGELVDLGVKAGVVEKSGSWYSFGDERIGQGRENAKQFLRNNPQVARSIEDKVRATHGLDLSFNPGTDDLMEE</sequence>
<dbReference type="RefSeq" id="WP_211784644.1">
    <property type="nucleotide sequence ID" value="NZ_CP047289.1"/>
</dbReference>
<evidence type="ECO:0000259" key="13">
    <source>
        <dbReference type="PROSITE" id="PS50162"/>
    </source>
</evidence>
<keyword evidence="9 10" id="KW-0742">SOS response</keyword>
<comment type="similarity">
    <text evidence="1 10 12">Belongs to the RecA family.</text>
</comment>
<gene>
    <name evidence="10 15" type="primary">recA</name>
    <name evidence="15" type="ORF">GR316_03380</name>
</gene>
<keyword evidence="3 10" id="KW-0547">Nucleotide-binding</keyword>
<evidence type="ECO:0000256" key="8">
    <source>
        <dbReference type="ARBA" id="ARBA00023204"/>
    </source>
</evidence>